<reference evidence="1 3" key="1">
    <citation type="journal article" date="2019" name="Sci. Rep.">
        <title>Orb-weaving spider Araneus ventricosus genome elucidates the spidroin gene catalogue.</title>
        <authorList>
            <person name="Kono N."/>
            <person name="Nakamura H."/>
            <person name="Ohtoshi R."/>
            <person name="Moran D.A.P."/>
            <person name="Shinohara A."/>
            <person name="Yoshida Y."/>
            <person name="Fujiwara M."/>
            <person name="Mori M."/>
            <person name="Tomita M."/>
            <person name="Arakawa K."/>
        </authorList>
    </citation>
    <scope>NUCLEOTIDE SEQUENCE [LARGE SCALE GENOMIC DNA]</scope>
</reference>
<dbReference type="EMBL" id="BGPR01025885">
    <property type="protein sequence ID" value="GBN95144.1"/>
    <property type="molecule type" value="Genomic_DNA"/>
</dbReference>
<dbReference type="AlphaFoldDB" id="A0A4Y2T3F5"/>
<name>A0A4Y2T3F5_ARAVE</name>
<protein>
    <submittedName>
        <fullName evidence="1">Uncharacterized protein</fullName>
    </submittedName>
</protein>
<evidence type="ECO:0000313" key="1">
    <source>
        <dbReference type="EMBL" id="GBN95144.1"/>
    </source>
</evidence>
<comment type="caution">
    <text evidence="1">The sequence shown here is derived from an EMBL/GenBank/DDBJ whole genome shotgun (WGS) entry which is preliminary data.</text>
</comment>
<dbReference type="Proteomes" id="UP000499080">
    <property type="component" value="Unassembled WGS sequence"/>
</dbReference>
<proteinExistence type="predicted"/>
<accession>A0A4Y2T3F5</accession>
<keyword evidence="3" id="KW-1185">Reference proteome</keyword>
<evidence type="ECO:0000313" key="3">
    <source>
        <dbReference type="Proteomes" id="UP000499080"/>
    </source>
</evidence>
<evidence type="ECO:0000313" key="2">
    <source>
        <dbReference type="EMBL" id="GBN95148.1"/>
    </source>
</evidence>
<dbReference type="EMBL" id="BGPR01025887">
    <property type="protein sequence ID" value="GBN95148.1"/>
    <property type="molecule type" value="Genomic_DNA"/>
</dbReference>
<gene>
    <name evidence="2" type="ORF">AVEN_154130_1</name>
    <name evidence="1" type="ORF">AVEN_55738_1</name>
</gene>
<sequence>MKQKSDDIFRNAFLQKKLLQQEKSRRMKSSIRCGRCKYLVITGSVQPLLNMKCPVNDGIKLCILRQESETIECKMVFAKSYRMSLKNDIVTIMELLVMRTKYYENGES</sequence>
<organism evidence="1 3">
    <name type="scientific">Araneus ventricosus</name>
    <name type="common">Orbweaver spider</name>
    <name type="synonym">Epeira ventricosa</name>
    <dbReference type="NCBI Taxonomy" id="182803"/>
    <lineage>
        <taxon>Eukaryota</taxon>
        <taxon>Metazoa</taxon>
        <taxon>Ecdysozoa</taxon>
        <taxon>Arthropoda</taxon>
        <taxon>Chelicerata</taxon>
        <taxon>Arachnida</taxon>
        <taxon>Araneae</taxon>
        <taxon>Araneomorphae</taxon>
        <taxon>Entelegynae</taxon>
        <taxon>Araneoidea</taxon>
        <taxon>Araneidae</taxon>
        <taxon>Araneus</taxon>
    </lineage>
</organism>